<dbReference type="FunFam" id="3.30.70.100:FF:000005">
    <property type="entry name" value="Copper-exporting P-type ATPase A"/>
    <property type="match status" value="1"/>
</dbReference>
<dbReference type="SUPFAM" id="SSF55008">
    <property type="entry name" value="HMA, heavy metal-associated domain"/>
    <property type="match status" value="1"/>
</dbReference>
<dbReference type="KEGG" id="mou:OU421_01550"/>
<dbReference type="Proteomes" id="UP001163096">
    <property type="component" value="Chromosome"/>
</dbReference>
<evidence type="ECO:0000256" key="1">
    <source>
        <dbReference type="ARBA" id="ARBA00022723"/>
    </source>
</evidence>
<reference evidence="3" key="1">
    <citation type="submission" date="2022-11" db="EMBL/GenBank/DDBJ databases">
        <title>Complete genome sequence of Methanogenium organophilum DSM 3596.</title>
        <authorList>
            <person name="Chen S.-C."/>
            <person name="Lai S.-J."/>
            <person name="You Y.-T."/>
        </authorList>
    </citation>
    <scope>NUCLEOTIDE SEQUENCE</scope>
    <source>
        <strain evidence="3">DSM 3596</strain>
    </source>
</reference>
<keyword evidence="4" id="KW-1185">Reference proteome</keyword>
<keyword evidence="1" id="KW-0479">Metal-binding</keyword>
<evidence type="ECO:0000313" key="3">
    <source>
        <dbReference type="EMBL" id="WAI01584.1"/>
    </source>
</evidence>
<name>A0A9X9T7Y4_METOG</name>
<dbReference type="Gene3D" id="3.30.70.100">
    <property type="match status" value="1"/>
</dbReference>
<dbReference type="InterPro" id="IPR036163">
    <property type="entry name" value="HMA_dom_sf"/>
</dbReference>
<sequence>MPDGNNPKIHLPIKGMVCEGCVESVKKALESVEGVERAEVSLENNEAVVTYDPVHATKNTLRKAVQSAGYEVVD</sequence>
<dbReference type="GeneID" id="76833746"/>
<dbReference type="EMBL" id="CP113361">
    <property type="protein sequence ID" value="WAI01584.1"/>
    <property type="molecule type" value="Genomic_DNA"/>
</dbReference>
<dbReference type="PROSITE" id="PS01047">
    <property type="entry name" value="HMA_1"/>
    <property type="match status" value="1"/>
</dbReference>
<dbReference type="GO" id="GO:0046872">
    <property type="term" value="F:metal ion binding"/>
    <property type="evidence" value="ECO:0007669"/>
    <property type="project" value="UniProtKB-KW"/>
</dbReference>
<dbReference type="PANTHER" id="PTHR46594:SF4">
    <property type="entry name" value="P-TYPE CATION-TRANSPORTING ATPASE"/>
    <property type="match status" value="1"/>
</dbReference>
<dbReference type="AlphaFoldDB" id="A0A9X9T7Y4"/>
<feature type="domain" description="HMA" evidence="2">
    <location>
        <begin position="7"/>
        <end position="73"/>
    </location>
</feature>
<dbReference type="Pfam" id="PF00403">
    <property type="entry name" value="HMA"/>
    <property type="match status" value="1"/>
</dbReference>
<proteinExistence type="predicted"/>
<dbReference type="InterPro" id="IPR006121">
    <property type="entry name" value="HMA_dom"/>
</dbReference>
<dbReference type="PANTHER" id="PTHR46594">
    <property type="entry name" value="P-TYPE CATION-TRANSPORTING ATPASE"/>
    <property type="match status" value="1"/>
</dbReference>
<gene>
    <name evidence="3" type="ORF">OU421_01550</name>
</gene>
<accession>A0A9X9T7Y4</accession>
<dbReference type="PROSITE" id="PS50846">
    <property type="entry name" value="HMA_2"/>
    <property type="match status" value="1"/>
</dbReference>
<dbReference type="RefSeq" id="WP_268186837.1">
    <property type="nucleotide sequence ID" value="NZ_CP113361.1"/>
</dbReference>
<evidence type="ECO:0000313" key="4">
    <source>
        <dbReference type="Proteomes" id="UP001163096"/>
    </source>
</evidence>
<protein>
    <submittedName>
        <fullName evidence="3">Heavy metal-associated domain-containing protein</fullName>
    </submittedName>
</protein>
<dbReference type="CDD" id="cd00371">
    <property type="entry name" value="HMA"/>
    <property type="match status" value="1"/>
</dbReference>
<evidence type="ECO:0000259" key="2">
    <source>
        <dbReference type="PROSITE" id="PS50846"/>
    </source>
</evidence>
<dbReference type="InterPro" id="IPR017969">
    <property type="entry name" value="Heavy-metal-associated_CS"/>
</dbReference>
<dbReference type="InterPro" id="IPR001802">
    <property type="entry name" value="MerP/CopZ"/>
</dbReference>
<dbReference type="PRINTS" id="PR00946">
    <property type="entry name" value="HGSCAVENGER"/>
</dbReference>
<organism evidence="3 4">
    <name type="scientific">Methanogenium organophilum</name>
    <dbReference type="NCBI Taxonomy" id="2199"/>
    <lineage>
        <taxon>Archaea</taxon>
        <taxon>Methanobacteriati</taxon>
        <taxon>Methanobacteriota</taxon>
        <taxon>Stenosarchaea group</taxon>
        <taxon>Methanomicrobia</taxon>
        <taxon>Methanomicrobiales</taxon>
        <taxon>Methanomicrobiaceae</taxon>
        <taxon>Methanogenium</taxon>
    </lineage>
</organism>